<dbReference type="NCBIfam" id="NF033572">
    <property type="entry name" value="transpos_ISKra4"/>
    <property type="match status" value="1"/>
</dbReference>
<evidence type="ECO:0000313" key="2">
    <source>
        <dbReference type="Proteomes" id="UP000672657"/>
    </source>
</evidence>
<proteinExistence type="predicted"/>
<gene>
    <name evidence="1" type="ORF">LMG26411_05914</name>
</gene>
<organism evidence="1 2">
    <name type="scientific">Cupriavidus numazuensis</name>
    <dbReference type="NCBI Taxonomy" id="221992"/>
    <lineage>
        <taxon>Bacteria</taxon>
        <taxon>Pseudomonadati</taxon>
        <taxon>Pseudomonadota</taxon>
        <taxon>Betaproteobacteria</taxon>
        <taxon>Burkholderiales</taxon>
        <taxon>Burkholderiaceae</taxon>
        <taxon>Cupriavidus</taxon>
    </lineage>
</organism>
<sequence>MKITIRVEVTTDYGESATFEICDIERPYRELEPAKVGLSLAEGKDVLHELQKIVVAMQAEEVCMLRRFCTRCHRFLELKDRRIRKVDTVFGTVPFRSARIICCPCGTPLPMEFPYSPMTEYVPERATSELLALEAKLSAQMPYRQVVSMMREFLPVRETLNHVTVRNRALRAGARIEAVQPRMREPSSEDTEWTLTIDGGFVRGRRKSECSSFEVLTGRLTAKGQASHVFAFVRNKLPDIAERLTAFVRAASGTDRPRLSVITDGANGLQSIADRLPFSCTPVLDWFHISMRVRYLEQIVKGMRAKTATEKAARGVLISRIDRLRWCFWHAQLEKAKNRMQGILTICRVIVPETPGVADSLAQLDYRARELVAYVDANGGATINYGARHRRNKPISTATAESAVNQVLNQRMCKRQQMRWSPNGVHLLAQVRCAVINGDLAERLARYEPPTEPRSPELVDFLEQLGLSDYEPQGF</sequence>
<evidence type="ECO:0000313" key="1">
    <source>
        <dbReference type="EMBL" id="CAG2158261.1"/>
    </source>
</evidence>
<keyword evidence="2" id="KW-1185">Reference proteome</keyword>
<accession>A0ABM8TQP0</accession>
<protein>
    <submittedName>
        <fullName evidence="1">ISKra4 family transposase ISBte2</fullName>
    </submittedName>
</protein>
<dbReference type="Proteomes" id="UP000672657">
    <property type="component" value="Unassembled WGS sequence"/>
</dbReference>
<name>A0ABM8TQP0_9BURK</name>
<comment type="caution">
    <text evidence="1">The sequence shown here is derived from an EMBL/GenBank/DDBJ whole genome shotgun (WGS) entry which is preliminary data.</text>
</comment>
<dbReference type="EMBL" id="CAJPVI010000045">
    <property type="protein sequence ID" value="CAG2158261.1"/>
    <property type="molecule type" value="Genomic_DNA"/>
</dbReference>
<reference evidence="1 2" key="1">
    <citation type="submission" date="2021-03" db="EMBL/GenBank/DDBJ databases">
        <authorList>
            <person name="Peeters C."/>
        </authorList>
    </citation>
    <scope>NUCLEOTIDE SEQUENCE [LARGE SCALE GENOMIC DNA]</scope>
    <source>
        <strain evidence="1 2">LMG 26411</strain>
    </source>
</reference>